<evidence type="ECO:0000313" key="3">
    <source>
        <dbReference type="EMBL" id="RVT58282.1"/>
    </source>
</evidence>
<dbReference type="InterPro" id="IPR029016">
    <property type="entry name" value="GAF-like_dom_sf"/>
</dbReference>
<dbReference type="InterPro" id="IPR041522">
    <property type="entry name" value="CdaR_GGDEF"/>
</dbReference>
<dbReference type="Pfam" id="PF13185">
    <property type="entry name" value="GAF_2"/>
    <property type="match status" value="1"/>
</dbReference>
<protein>
    <submittedName>
        <fullName evidence="3">GAF domain-containing protein</fullName>
    </submittedName>
</protein>
<dbReference type="PANTHER" id="PTHR33744:SF1">
    <property type="entry name" value="DNA-BINDING TRANSCRIPTIONAL ACTIVATOR ADER"/>
    <property type="match status" value="1"/>
</dbReference>
<organism evidence="3 4">
    <name type="scientific">Niallia taxi</name>
    <dbReference type="NCBI Taxonomy" id="2499688"/>
    <lineage>
        <taxon>Bacteria</taxon>
        <taxon>Bacillati</taxon>
        <taxon>Bacillota</taxon>
        <taxon>Bacilli</taxon>
        <taxon>Bacillales</taxon>
        <taxon>Bacillaceae</taxon>
        <taxon>Niallia</taxon>
    </lineage>
</organism>
<keyword evidence="4" id="KW-1185">Reference proteome</keyword>
<dbReference type="Pfam" id="PF13556">
    <property type="entry name" value="HTH_30"/>
    <property type="match status" value="1"/>
</dbReference>
<evidence type="ECO:0000313" key="4">
    <source>
        <dbReference type="Proteomes" id="UP000288024"/>
    </source>
</evidence>
<accession>A0A3S2WZZ5</accession>
<gene>
    <name evidence="3" type="ORF">EM808_22460</name>
</gene>
<dbReference type="SUPFAM" id="SSF55781">
    <property type="entry name" value="GAF domain-like"/>
    <property type="match status" value="1"/>
</dbReference>
<dbReference type="Gene3D" id="1.10.10.2840">
    <property type="entry name" value="PucR C-terminal helix-turn-helix domain"/>
    <property type="match status" value="1"/>
</dbReference>
<feature type="domain" description="GAF" evidence="2">
    <location>
        <begin position="22"/>
        <end position="183"/>
    </location>
</feature>
<sequence length="590" mass="67605">MNKDKQLMSLINAAQALTSTLDLDEVLQQLINETLNVIDGADAILLFVYDKRSGKLAAKNGVGVELSYLQEIKLHPGEGMTGKTFLSKRGQIFSHVQETERGMENIRGDNKSLFQKAVGAFRYHPVSTICAPLLSKDECIGVLTIDSFSEDVHFTEHHLLLLETFAAQASIAIENAKFFADTERSKKIHAELATASINQKGLEQITSTLSQLIEEEVCVYNEFFDLLSASSPYSEELGASKKAKIITLFKEEMPKDGSLYCQEEKLTLIPIKTDARIIIGLLAIFSEGTDNLDTLDLLAIDLANNIFAREIIGQERLLSDYYKYEGYLLDQLLSQRFDFFSGPQKNIIGLSDNYRYLCINIQIPNQLLEFEELNVKKQHFHRLLFREIKKLNYKVLVSEKNMEYDVLVMIHDRKTEEEIIEIFYSFFKDLKAKLSDLIHFEFHVGVGRVFMQISEIQSSHREAKICSDYIKANGKDLIILSYKSLGIYRLFIKQEQQELHEYVNSTIGLLIDYDRTHSTDLLSTLTVYMENKQNMTLTAKQCFVHLNTIKYRLQNVKEILGLKSLEGKEMFELQLAIYLYEYVKKGIGRQ</sequence>
<dbReference type="Proteomes" id="UP000288024">
    <property type="component" value="Unassembled WGS sequence"/>
</dbReference>
<comment type="caution">
    <text evidence="3">The sequence shown here is derived from an EMBL/GenBank/DDBJ whole genome shotgun (WGS) entry which is preliminary data.</text>
</comment>
<evidence type="ECO:0000256" key="1">
    <source>
        <dbReference type="ARBA" id="ARBA00006754"/>
    </source>
</evidence>
<evidence type="ECO:0000259" key="2">
    <source>
        <dbReference type="SMART" id="SM00065"/>
    </source>
</evidence>
<dbReference type="AlphaFoldDB" id="A0A3S2WZZ5"/>
<dbReference type="EMBL" id="RZTZ01000013">
    <property type="protein sequence ID" value="RVT58282.1"/>
    <property type="molecule type" value="Genomic_DNA"/>
</dbReference>
<dbReference type="Gene3D" id="3.30.450.40">
    <property type="match status" value="1"/>
</dbReference>
<comment type="similarity">
    <text evidence="1">Belongs to the CdaR family.</text>
</comment>
<dbReference type="SMART" id="SM00065">
    <property type="entry name" value="GAF"/>
    <property type="match status" value="1"/>
</dbReference>
<name>A0A3S2WZZ5_9BACI</name>
<dbReference type="InterPro" id="IPR003018">
    <property type="entry name" value="GAF"/>
</dbReference>
<dbReference type="InterPro" id="IPR025736">
    <property type="entry name" value="PucR_C-HTH_dom"/>
</dbReference>
<dbReference type="InterPro" id="IPR042070">
    <property type="entry name" value="PucR_C-HTH_sf"/>
</dbReference>
<dbReference type="RefSeq" id="WP_127740992.1">
    <property type="nucleotide sequence ID" value="NZ_RZTZ01000013.1"/>
</dbReference>
<dbReference type="Pfam" id="PF17853">
    <property type="entry name" value="GGDEF_2"/>
    <property type="match status" value="1"/>
</dbReference>
<reference evidence="3 4" key="1">
    <citation type="submission" date="2019-01" db="EMBL/GenBank/DDBJ databases">
        <title>Bacillus sp. M5HDSG1-1, whole genome shotgun sequence.</title>
        <authorList>
            <person name="Tuo L."/>
        </authorList>
    </citation>
    <scope>NUCLEOTIDE SEQUENCE [LARGE SCALE GENOMIC DNA]</scope>
    <source>
        <strain evidence="3 4">M5HDSG1-1</strain>
    </source>
</reference>
<dbReference type="InterPro" id="IPR051448">
    <property type="entry name" value="CdaR-like_regulators"/>
</dbReference>
<dbReference type="PANTHER" id="PTHR33744">
    <property type="entry name" value="CARBOHYDRATE DIACID REGULATOR"/>
    <property type="match status" value="1"/>
</dbReference>
<proteinExistence type="inferred from homology"/>